<dbReference type="PANTHER" id="PTHR13271">
    <property type="entry name" value="UNCHARACTERIZED PUTATIVE METHYLTRANSFERASE"/>
    <property type="match status" value="1"/>
</dbReference>
<evidence type="ECO:0000313" key="5">
    <source>
        <dbReference type="EMBL" id="CAG9320948.1"/>
    </source>
</evidence>
<reference evidence="5" key="1">
    <citation type="submission" date="2021-09" db="EMBL/GenBank/DDBJ databases">
        <authorList>
            <consortium name="AG Swart"/>
            <person name="Singh M."/>
            <person name="Singh A."/>
            <person name="Seah K."/>
            <person name="Emmerich C."/>
        </authorList>
    </citation>
    <scope>NUCLEOTIDE SEQUENCE</scope>
    <source>
        <strain evidence="5">ATCC30299</strain>
    </source>
</reference>
<dbReference type="InterPro" id="IPR015353">
    <property type="entry name" value="Rubisco_LSMT_subst-bd"/>
</dbReference>
<dbReference type="InterPro" id="IPR050600">
    <property type="entry name" value="SETD3_SETD6_MTase"/>
</dbReference>
<evidence type="ECO:0000313" key="6">
    <source>
        <dbReference type="Proteomes" id="UP001162131"/>
    </source>
</evidence>
<dbReference type="CDD" id="cd10527">
    <property type="entry name" value="SET_LSMT"/>
    <property type="match status" value="1"/>
</dbReference>
<evidence type="ECO:0000256" key="2">
    <source>
        <dbReference type="ARBA" id="ARBA00022679"/>
    </source>
</evidence>
<dbReference type="PANTHER" id="PTHR13271:SF34">
    <property type="entry name" value="N-LYSINE METHYLTRANSFERASE SETD6"/>
    <property type="match status" value="1"/>
</dbReference>
<evidence type="ECO:0000256" key="1">
    <source>
        <dbReference type="ARBA" id="ARBA00022603"/>
    </source>
</evidence>
<dbReference type="EMBL" id="CAJZBQ010000027">
    <property type="protein sequence ID" value="CAG9320948.1"/>
    <property type="molecule type" value="Genomic_DNA"/>
</dbReference>
<dbReference type="AlphaFoldDB" id="A0AAU9J199"/>
<dbReference type="InterPro" id="IPR036464">
    <property type="entry name" value="Rubisco_LSMT_subst-bd_sf"/>
</dbReference>
<dbReference type="Gene3D" id="3.90.1410.10">
    <property type="entry name" value="set domain protein methyltransferase, domain 1"/>
    <property type="match status" value="1"/>
</dbReference>
<accession>A0AAU9J199</accession>
<dbReference type="GO" id="GO:0005634">
    <property type="term" value="C:nucleus"/>
    <property type="evidence" value="ECO:0007669"/>
    <property type="project" value="TreeGrafter"/>
</dbReference>
<dbReference type="Pfam" id="PF09273">
    <property type="entry name" value="Rubis-subs-bind"/>
    <property type="match status" value="1"/>
</dbReference>
<dbReference type="SUPFAM" id="SSF81822">
    <property type="entry name" value="RuBisCo LSMT C-terminal, substrate-binding domain"/>
    <property type="match status" value="1"/>
</dbReference>
<dbReference type="GO" id="GO:0016279">
    <property type="term" value="F:protein-lysine N-methyltransferase activity"/>
    <property type="evidence" value="ECO:0007669"/>
    <property type="project" value="TreeGrafter"/>
</dbReference>
<dbReference type="Proteomes" id="UP001162131">
    <property type="component" value="Unassembled WGS sequence"/>
</dbReference>
<dbReference type="InterPro" id="IPR046341">
    <property type="entry name" value="SET_dom_sf"/>
</dbReference>
<protein>
    <recommendedName>
        <fullName evidence="4">Rubisco LSMT substrate-binding domain-containing protein</fullName>
    </recommendedName>
</protein>
<dbReference type="Gene3D" id="3.90.1420.10">
    <property type="entry name" value="Rubisco LSMT, substrate-binding domain"/>
    <property type="match status" value="1"/>
</dbReference>
<keyword evidence="1" id="KW-0489">Methyltransferase</keyword>
<dbReference type="GO" id="GO:0032259">
    <property type="term" value="P:methylation"/>
    <property type="evidence" value="ECO:0007669"/>
    <property type="project" value="UniProtKB-KW"/>
</dbReference>
<evidence type="ECO:0000259" key="4">
    <source>
        <dbReference type="Pfam" id="PF09273"/>
    </source>
</evidence>
<proteinExistence type="predicted"/>
<organism evidence="5 6">
    <name type="scientific">Blepharisma stoltei</name>
    <dbReference type="NCBI Taxonomy" id="1481888"/>
    <lineage>
        <taxon>Eukaryota</taxon>
        <taxon>Sar</taxon>
        <taxon>Alveolata</taxon>
        <taxon>Ciliophora</taxon>
        <taxon>Postciliodesmatophora</taxon>
        <taxon>Heterotrichea</taxon>
        <taxon>Heterotrichida</taxon>
        <taxon>Blepharismidae</taxon>
        <taxon>Blepharisma</taxon>
    </lineage>
</organism>
<sequence>MEKGNPFADNVSLSPELRQYFEWAYSKNIRWPKLEYPAIFPPGYKGTRAAEDIHPGETIISVPSDCIFSANLAKRSIVYEKISELSDPFKPYEGYFDELLLVSFLIWEKFKGESSEWHFFIQAQPTDAKVLQDWPIADIKELQDIDLEYDSERSNYLLNYLYTTWEGDLKRTLIFTDEMLTFENFLWGWRLLLTRTFGKLVPSISFVPIAEFLNHNLIETHYYYLSNSEEPDYSARVYNIEDYEDYDDPIYERIATSEISFKLIATIYKDSLLNISQACQEKLEKIIEIAESKDLDRENAKKIKMDWKPPISATIEDSSKSVVIKAGLEEFYVKGSEVYMSYGRYSNRQLLTVYGFSLKNIKYNYATLKIKIEDLASDPRMQDYIIENGFDDVYAFKLYNSIIPIGLFTVIRAFKWRKNMWPEAFLQPTYIKNELEILSDSKKFIKEYLDDFPTTLGEDLNLLEQDLSINKYFAVVYRSEIKKILHNQISIVTTLHEAVSFINKGKSLQDYLNLVKTSENFLEIPSCYPSIENYLTNLNLL</sequence>
<feature type="domain" description="Rubisco LSMT substrate-binding" evidence="4">
    <location>
        <begin position="387"/>
        <end position="485"/>
    </location>
</feature>
<keyword evidence="3" id="KW-0949">S-adenosyl-L-methionine</keyword>
<name>A0AAU9J199_9CILI</name>
<dbReference type="SUPFAM" id="SSF82199">
    <property type="entry name" value="SET domain"/>
    <property type="match status" value="1"/>
</dbReference>
<gene>
    <name evidence="5" type="ORF">BSTOLATCC_MIC27524</name>
</gene>
<evidence type="ECO:0000256" key="3">
    <source>
        <dbReference type="ARBA" id="ARBA00022691"/>
    </source>
</evidence>
<keyword evidence="2" id="KW-0808">Transferase</keyword>
<keyword evidence="6" id="KW-1185">Reference proteome</keyword>
<comment type="caution">
    <text evidence="5">The sequence shown here is derived from an EMBL/GenBank/DDBJ whole genome shotgun (WGS) entry which is preliminary data.</text>
</comment>